<dbReference type="AlphaFoldDB" id="A0A3B0T7U3"/>
<feature type="non-terminal residue" evidence="1">
    <location>
        <position position="38"/>
    </location>
</feature>
<dbReference type="EMBL" id="UOEP01000040">
    <property type="protein sequence ID" value="VAW14910.1"/>
    <property type="molecule type" value="Genomic_DNA"/>
</dbReference>
<reference evidence="1" key="1">
    <citation type="submission" date="2018-06" db="EMBL/GenBank/DDBJ databases">
        <authorList>
            <person name="Zhirakovskaya E."/>
        </authorList>
    </citation>
    <scope>NUCLEOTIDE SEQUENCE</scope>
</reference>
<protein>
    <submittedName>
        <fullName evidence="1">Uncharacterized protein</fullName>
    </submittedName>
</protein>
<evidence type="ECO:0000313" key="1">
    <source>
        <dbReference type="EMBL" id="VAW14751.1"/>
    </source>
</evidence>
<accession>A0A3B0T7U3</accession>
<proteinExistence type="predicted"/>
<dbReference type="EMBL" id="UOEP01000039">
    <property type="protein sequence ID" value="VAW14751.1"/>
    <property type="molecule type" value="Genomic_DNA"/>
</dbReference>
<sequence>MSSRFQEYKQLDLSQVNKDILKKWGEDDTFHKSIKTRE</sequence>
<gene>
    <name evidence="1" type="ORF">MNBD_BACTEROID01-1290</name>
    <name evidence="2" type="ORF">MNBD_BACTEROID01-2421</name>
</gene>
<organism evidence="1">
    <name type="scientific">hydrothermal vent metagenome</name>
    <dbReference type="NCBI Taxonomy" id="652676"/>
    <lineage>
        <taxon>unclassified sequences</taxon>
        <taxon>metagenomes</taxon>
        <taxon>ecological metagenomes</taxon>
    </lineage>
</organism>
<evidence type="ECO:0000313" key="2">
    <source>
        <dbReference type="EMBL" id="VAW14910.1"/>
    </source>
</evidence>
<name>A0A3B0T7U3_9ZZZZ</name>